<feature type="transmembrane region" description="Helical" evidence="1">
    <location>
        <begin position="627"/>
        <end position="646"/>
    </location>
</feature>
<reference evidence="2 3" key="1">
    <citation type="submission" date="2015-08" db="EMBL/GenBank/DDBJ databases">
        <title>Next Generation Sequencing and Analysis of the Genome of Puccinia sorghi L Schw, the Causal Agent of Maize Common Rust.</title>
        <authorList>
            <person name="Rochi L."/>
            <person name="Burguener G."/>
            <person name="Darino M."/>
            <person name="Turjanski A."/>
            <person name="Kreff E."/>
            <person name="Dieguez M.J."/>
            <person name="Sacco F."/>
        </authorList>
    </citation>
    <scope>NUCLEOTIDE SEQUENCE [LARGE SCALE GENOMIC DNA]</scope>
    <source>
        <strain evidence="2 3">RO10H11247</strain>
    </source>
</reference>
<feature type="transmembrane region" description="Helical" evidence="1">
    <location>
        <begin position="480"/>
        <end position="500"/>
    </location>
</feature>
<accession>A0A0L6VGH7</accession>
<feature type="transmembrane region" description="Helical" evidence="1">
    <location>
        <begin position="63"/>
        <end position="89"/>
    </location>
</feature>
<keyword evidence="1" id="KW-1133">Transmembrane helix</keyword>
<feature type="transmembrane region" description="Helical" evidence="1">
    <location>
        <begin position="424"/>
        <end position="444"/>
    </location>
</feature>
<protein>
    <submittedName>
        <fullName evidence="2">Uncharacterized protein</fullName>
    </submittedName>
</protein>
<dbReference type="Proteomes" id="UP000037035">
    <property type="component" value="Unassembled WGS sequence"/>
</dbReference>
<evidence type="ECO:0000313" key="2">
    <source>
        <dbReference type="EMBL" id="KNZ59225.1"/>
    </source>
</evidence>
<dbReference type="EMBL" id="LAVV01006592">
    <property type="protein sequence ID" value="KNZ59225.1"/>
    <property type="molecule type" value="Genomic_DNA"/>
</dbReference>
<dbReference type="VEuPathDB" id="FungiDB:VP01_177g4"/>
<name>A0A0L6VGH7_9BASI</name>
<sequence length="677" mass="76544">MSIVKLYIQICKKTLSHEKFFPGWGLLHHYDFLRKNKLEYSPSHSVGIFVKAPYPSILSPLSVSVFFCAPKFFFFLASWIGVVGVFHYLSWKMVQNTYRPIIVNELKTDLLGNILHCQKKYLGSFHPTKGSPESNTGAHSQNDCTRLIQNMKFHEIILQPSCHPNSTCLVGSLWEKGGNNTKSFVGLSACQLQAVEKGFFFQSNKKELANWGNLASNIKKAPFSFGIEILIPDGTILFWHNLGKFHENTCKILIGRDNWSRYSSLKRHIILVISPCHKNMTFSPCSLVHLNNFHGTSPASPARYWKHFQGNEIKPSLVNPGISGGSDWFCQQEGWCLIIILSRYAHPINTMFNLFLIIFKKIGILMNQHMFPPANRKTNMLKLILVNIRCTMTAPKNLHMQTCGVWMATWLEHAAFQLQAVEQFFFAVLAGLSCDISFLCAFLSLSLSLLLVFISCFSLLLYSLNLIIITQHLNIVNSTLSPLLISSISLSSIYLSIFSLSHSSPVLDQYVCQPLHDPTLVGLNLFLFSFNQFSYFQFNLFFIKKNTLGIVLNQSISTDLTSPSPRMSLNKLGSLEGQPSSLTNSAPLPSDTCSPYFIFMPYSCFHQTPPSDGTLNPTGSMPPHTCFLCEIPLIFLFSSVIFFFLVQPPYILKTIQTKSTSSNHTKKSFYHWIYKAS</sequence>
<organism evidence="2 3">
    <name type="scientific">Puccinia sorghi</name>
    <dbReference type="NCBI Taxonomy" id="27349"/>
    <lineage>
        <taxon>Eukaryota</taxon>
        <taxon>Fungi</taxon>
        <taxon>Dikarya</taxon>
        <taxon>Basidiomycota</taxon>
        <taxon>Pucciniomycotina</taxon>
        <taxon>Pucciniomycetes</taxon>
        <taxon>Pucciniales</taxon>
        <taxon>Pucciniaceae</taxon>
        <taxon>Puccinia</taxon>
    </lineage>
</organism>
<feature type="transmembrane region" description="Helical" evidence="1">
    <location>
        <begin position="520"/>
        <end position="542"/>
    </location>
</feature>
<evidence type="ECO:0000313" key="3">
    <source>
        <dbReference type="Proteomes" id="UP000037035"/>
    </source>
</evidence>
<gene>
    <name evidence="2" type="ORF">VP01_177g4</name>
</gene>
<keyword evidence="1" id="KW-0812">Transmembrane</keyword>
<evidence type="ECO:0000256" key="1">
    <source>
        <dbReference type="SAM" id="Phobius"/>
    </source>
</evidence>
<dbReference type="AlphaFoldDB" id="A0A0L6VGH7"/>
<comment type="caution">
    <text evidence="2">The sequence shown here is derived from an EMBL/GenBank/DDBJ whole genome shotgun (WGS) entry which is preliminary data.</text>
</comment>
<feature type="transmembrane region" description="Helical" evidence="1">
    <location>
        <begin position="450"/>
        <end position="468"/>
    </location>
</feature>
<proteinExistence type="predicted"/>
<keyword evidence="3" id="KW-1185">Reference proteome</keyword>
<keyword evidence="1" id="KW-0472">Membrane</keyword>